<evidence type="ECO:0000313" key="1">
    <source>
        <dbReference type="EMBL" id="KAI5077888.1"/>
    </source>
</evidence>
<evidence type="ECO:0000313" key="2">
    <source>
        <dbReference type="Proteomes" id="UP000886520"/>
    </source>
</evidence>
<dbReference type="AlphaFoldDB" id="A0A9D4ZJH4"/>
<name>A0A9D4ZJH4_ADICA</name>
<protein>
    <submittedName>
        <fullName evidence="1">Uncharacterized protein</fullName>
    </submittedName>
</protein>
<accession>A0A9D4ZJH4</accession>
<comment type="caution">
    <text evidence="1">The sequence shown here is derived from an EMBL/GenBank/DDBJ whole genome shotgun (WGS) entry which is preliminary data.</text>
</comment>
<keyword evidence="2" id="KW-1185">Reference proteome</keyword>
<proteinExistence type="predicted"/>
<dbReference type="EMBL" id="JABFUD020000007">
    <property type="protein sequence ID" value="KAI5077888.1"/>
    <property type="molecule type" value="Genomic_DNA"/>
</dbReference>
<sequence>MVGGSSGKGGVPYFATPWIELGKLEEREKWQTLAVELVEHSIASELQELKHSLSDPLARLPELKQNLASKVDQAQAKISSLVADYRRLLVVDGSSTVSMEKKAIMHALQHQARYEFELESVPDTAEDVTATITEEFAIEESAAHASP</sequence>
<dbReference type="Proteomes" id="UP000886520">
    <property type="component" value="Chromosome 7"/>
</dbReference>
<dbReference type="OrthoDB" id="1912401at2759"/>
<organism evidence="1 2">
    <name type="scientific">Adiantum capillus-veneris</name>
    <name type="common">Maidenhair fern</name>
    <dbReference type="NCBI Taxonomy" id="13818"/>
    <lineage>
        <taxon>Eukaryota</taxon>
        <taxon>Viridiplantae</taxon>
        <taxon>Streptophyta</taxon>
        <taxon>Embryophyta</taxon>
        <taxon>Tracheophyta</taxon>
        <taxon>Polypodiopsida</taxon>
        <taxon>Polypodiidae</taxon>
        <taxon>Polypodiales</taxon>
        <taxon>Pteridineae</taxon>
        <taxon>Pteridaceae</taxon>
        <taxon>Vittarioideae</taxon>
        <taxon>Adiantum</taxon>
    </lineage>
</organism>
<gene>
    <name evidence="1" type="ORF">GOP47_0007712</name>
</gene>
<reference evidence="1" key="1">
    <citation type="submission" date="2021-01" db="EMBL/GenBank/DDBJ databases">
        <title>Adiantum capillus-veneris genome.</title>
        <authorList>
            <person name="Fang Y."/>
            <person name="Liao Q."/>
        </authorList>
    </citation>
    <scope>NUCLEOTIDE SEQUENCE</scope>
    <source>
        <strain evidence="1">H3</strain>
        <tissue evidence="1">Leaf</tissue>
    </source>
</reference>